<feature type="transmembrane region" description="Helical" evidence="1">
    <location>
        <begin position="175"/>
        <end position="196"/>
    </location>
</feature>
<name>A0A0F8ZC93_9ZZZZ</name>
<feature type="transmembrane region" description="Helical" evidence="1">
    <location>
        <begin position="68"/>
        <end position="90"/>
    </location>
</feature>
<organism evidence="2">
    <name type="scientific">marine sediment metagenome</name>
    <dbReference type="NCBI Taxonomy" id="412755"/>
    <lineage>
        <taxon>unclassified sequences</taxon>
        <taxon>metagenomes</taxon>
        <taxon>ecological metagenomes</taxon>
    </lineage>
</organism>
<keyword evidence="1" id="KW-0812">Transmembrane</keyword>
<accession>A0A0F8ZC93</accession>
<feature type="transmembrane region" description="Helical" evidence="1">
    <location>
        <begin position="202"/>
        <end position="218"/>
    </location>
</feature>
<dbReference type="GO" id="GO:0008233">
    <property type="term" value="F:peptidase activity"/>
    <property type="evidence" value="ECO:0007669"/>
    <property type="project" value="InterPro"/>
</dbReference>
<keyword evidence="1" id="KW-0472">Membrane</keyword>
<keyword evidence="1" id="KW-1133">Transmembrane helix</keyword>
<comment type="caution">
    <text evidence="2">The sequence shown here is derived from an EMBL/GenBank/DDBJ whole genome shotgun (WGS) entry which is preliminary data.</text>
</comment>
<proteinExistence type="predicted"/>
<feature type="transmembrane region" description="Helical" evidence="1">
    <location>
        <begin position="141"/>
        <end position="163"/>
    </location>
</feature>
<evidence type="ECO:0000256" key="1">
    <source>
        <dbReference type="SAM" id="Phobius"/>
    </source>
</evidence>
<feature type="transmembrane region" description="Helical" evidence="1">
    <location>
        <begin position="37"/>
        <end position="62"/>
    </location>
</feature>
<dbReference type="AlphaFoldDB" id="A0A0F8ZC93"/>
<feature type="transmembrane region" description="Helical" evidence="1">
    <location>
        <begin position="6"/>
        <end position="25"/>
    </location>
</feature>
<protein>
    <recommendedName>
        <fullName evidence="3">Protease PrsW</fullName>
    </recommendedName>
</protein>
<gene>
    <name evidence="2" type="ORF">LCGC14_2792410</name>
</gene>
<dbReference type="PANTHER" id="PTHR36844:SF1">
    <property type="entry name" value="PROTEASE PRSW"/>
    <property type="match status" value="1"/>
</dbReference>
<evidence type="ECO:0000313" key="2">
    <source>
        <dbReference type="EMBL" id="KKK83535.1"/>
    </source>
</evidence>
<dbReference type="PANTHER" id="PTHR36844">
    <property type="entry name" value="PROTEASE PRSW"/>
    <property type="match status" value="1"/>
</dbReference>
<reference evidence="2" key="1">
    <citation type="journal article" date="2015" name="Nature">
        <title>Complex archaea that bridge the gap between prokaryotes and eukaryotes.</title>
        <authorList>
            <person name="Spang A."/>
            <person name="Saw J.H."/>
            <person name="Jorgensen S.L."/>
            <person name="Zaremba-Niedzwiedzka K."/>
            <person name="Martijn J."/>
            <person name="Lind A.E."/>
            <person name="van Eijk R."/>
            <person name="Schleper C."/>
            <person name="Guy L."/>
            <person name="Ettema T.J."/>
        </authorList>
    </citation>
    <scope>NUCLEOTIDE SEQUENCE</scope>
</reference>
<sequence>MEILLFVFIPLAALAPGFSWLFFFLKEDVHPEPKRLIVYVFGMGMIASIPIVLLQIAGQAIFSPFSALIVLILLALVEEAFKFGAAYFAIAKHPAFNEPIDAMIYMIVAALGLATAENLFVLADTIGVRGITAMTDIVDVVVLRFVGATFLHALASGLMGYYWAVGKLRNSVGKYVMIGIAVATVVHVIFNTLILTFQNIDFLIYPSLFLVGASFFLFKDFEKLKARST</sequence>
<dbReference type="EMBL" id="LAZR01052177">
    <property type="protein sequence ID" value="KKK83535.1"/>
    <property type="molecule type" value="Genomic_DNA"/>
</dbReference>
<feature type="transmembrane region" description="Helical" evidence="1">
    <location>
        <begin position="102"/>
        <end position="121"/>
    </location>
</feature>
<dbReference type="InterPro" id="IPR026898">
    <property type="entry name" value="PrsW"/>
</dbReference>
<dbReference type="Pfam" id="PF13367">
    <property type="entry name" value="PrsW-protease"/>
    <property type="match status" value="1"/>
</dbReference>
<evidence type="ECO:0008006" key="3">
    <source>
        <dbReference type="Google" id="ProtNLM"/>
    </source>
</evidence>